<dbReference type="Proteomes" id="UP000055060">
    <property type="component" value="Unassembled WGS sequence"/>
</dbReference>
<keyword evidence="1 5" id="KW-0547">Nucleotide-binding</keyword>
<keyword evidence="3 5" id="KW-0347">Helicase</keyword>
<reference evidence="7" key="1">
    <citation type="submission" date="2015-07" db="EMBL/GenBank/DDBJ databases">
        <title>Draft Genome Sequences of Anaerolinea thermolimosa IMO-1, Bellilinea caldifistulae GOMI-1, Leptolinea tardivitalis YMTK-2, Levilinea saccharolytica KIBI-1,Longilinea arvoryzae KOME-1, Previously Described as Members of the Anaerolineaceae (Chloroflexi).</title>
        <authorList>
            <person name="Sekiguchi Y."/>
            <person name="Ohashi A."/>
            <person name="Matsuura N."/>
            <person name="Tourlousse M.D."/>
        </authorList>
    </citation>
    <scope>NUCLEOTIDE SEQUENCE [LARGE SCALE GENOMIC DNA]</scope>
    <source>
        <strain evidence="7">KOME-1</strain>
    </source>
</reference>
<evidence type="ECO:0000256" key="5">
    <source>
        <dbReference type="PROSITE-ProRule" id="PRU00560"/>
    </source>
</evidence>
<dbReference type="GO" id="GO:0003678">
    <property type="term" value="F:DNA helicase activity"/>
    <property type="evidence" value="ECO:0007669"/>
    <property type="project" value="InterPro"/>
</dbReference>
<sequence length="698" mass="78448">MGTLSLSAAQQAIIEREPVGSVYLEGPAGSGKTTAAVAWLDHLLHSGIPGDQILILTPQRTLAQPYVQAVQRPDLPPGSLPVILTLNGLAQRLVSLFWPVVARDAGFAHPEKSPVFLTAETAQFYMAQVVDPLLEEGYFDGVTIDRNRLFSQILDNLNKAAFIGFEHTELATRLKAAWVGKPAQLLVYDQAQECANRFRQYCLENNLLDFSLQLEIFYHRLWTSFLVRNYLTQTFTHLIYDNIEEDVPAAHDILQEWLPSFTSALVINDSDGGYRAFLGADTETGTTLAEICKQKVQFEGTYVTNPRIDQLSACLSDALLRRVYTPSPAVDQVHQIHFERFYPAMIGWIGARIESLVHEEGVAPGEIAILAPFVSDSLRFSLMAELESRGIPARSHRPSRTLRDEPATRCLLTLAKLAHPDWELPITRQEIRVMLMQSFGGMDLIRADLCAQTLFSPKKPREGLASFDRLVPAMQERITHRIGEKLEALRAWLDAYRTSEPLPLDGFLARIFGELLSQPGFGFAGDLEAAAVTARLVESVQKFRRAASDAENGKLYMQMIAEGVIAAQSPQSYEELARTDAVLISPAHTFLMTNRPAQVQFWLDAGSLNWWQRLMQPLTHPYVLSRRWPPDRKWTDVEDYSANQESLARMLRGLLRRCSGRVFVCSVTLNERGDEEHGPLLQAFQSLRRRLNAREVQP</sequence>
<dbReference type="InterPro" id="IPR014016">
    <property type="entry name" value="UvrD-like_ATP-bd"/>
</dbReference>
<dbReference type="Gene3D" id="3.40.50.300">
    <property type="entry name" value="P-loop containing nucleotide triphosphate hydrolases"/>
    <property type="match status" value="1"/>
</dbReference>
<dbReference type="GO" id="GO:0016787">
    <property type="term" value="F:hydrolase activity"/>
    <property type="evidence" value="ECO:0007669"/>
    <property type="project" value="UniProtKB-UniRule"/>
</dbReference>
<dbReference type="EMBL" id="DF967972">
    <property type="protein sequence ID" value="GAP15020.1"/>
    <property type="molecule type" value="Genomic_DNA"/>
</dbReference>
<dbReference type="RefSeq" id="WP_083522581.1">
    <property type="nucleotide sequence ID" value="NZ_DF967972.1"/>
</dbReference>
<feature type="binding site" evidence="5">
    <location>
        <begin position="26"/>
        <end position="33"/>
    </location>
    <ligand>
        <name>ATP</name>
        <dbReference type="ChEBI" id="CHEBI:30616"/>
    </ligand>
</feature>
<dbReference type="PANTHER" id="PTHR11070">
    <property type="entry name" value="UVRD / RECB / PCRA DNA HELICASE FAMILY MEMBER"/>
    <property type="match status" value="1"/>
</dbReference>
<dbReference type="InterPro" id="IPR000212">
    <property type="entry name" value="DNA_helicase_UvrD/REP"/>
</dbReference>
<evidence type="ECO:0000259" key="6">
    <source>
        <dbReference type="PROSITE" id="PS51198"/>
    </source>
</evidence>
<dbReference type="GO" id="GO:0005524">
    <property type="term" value="F:ATP binding"/>
    <property type="evidence" value="ECO:0007669"/>
    <property type="project" value="UniProtKB-UniRule"/>
</dbReference>
<feature type="domain" description="UvrD-like helicase ATP-binding" evidence="6">
    <location>
        <begin position="5"/>
        <end position="305"/>
    </location>
</feature>
<evidence type="ECO:0000313" key="7">
    <source>
        <dbReference type="EMBL" id="GAP15020.1"/>
    </source>
</evidence>
<evidence type="ECO:0000313" key="8">
    <source>
        <dbReference type="Proteomes" id="UP000055060"/>
    </source>
</evidence>
<keyword evidence="4 5" id="KW-0067">ATP-binding</keyword>
<protein>
    <submittedName>
        <fullName evidence="7">Superfamily I DNA and RNA helicase</fullName>
    </submittedName>
</protein>
<proteinExistence type="predicted"/>
<evidence type="ECO:0000256" key="2">
    <source>
        <dbReference type="ARBA" id="ARBA00022801"/>
    </source>
</evidence>
<organism evidence="7">
    <name type="scientific">Longilinea arvoryzae</name>
    <dbReference type="NCBI Taxonomy" id="360412"/>
    <lineage>
        <taxon>Bacteria</taxon>
        <taxon>Bacillati</taxon>
        <taxon>Chloroflexota</taxon>
        <taxon>Anaerolineae</taxon>
        <taxon>Anaerolineales</taxon>
        <taxon>Anaerolineaceae</taxon>
        <taxon>Longilinea</taxon>
    </lineage>
</organism>
<accession>A0A0S7BB83</accession>
<evidence type="ECO:0000256" key="4">
    <source>
        <dbReference type="ARBA" id="ARBA00022840"/>
    </source>
</evidence>
<evidence type="ECO:0000256" key="1">
    <source>
        <dbReference type="ARBA" id="ARBA00022741"/>
    </source>
</evidence>
<dbReference type="GO" id="GO:0003677">
    <property type="term" value="F:DNA binding"/>
    <property type="evidence" value="ECO:0007669"/>
    <property type="project" value="InterPro"/>
</dbReference>
<gene>
    <name evidence="7" type="ORF">LARV_02800</name>
</gene>
<dbReference type="Pfam" id="PF00580">
    <property type="entry name" value="UvrD-helicase"/>
    <property type="match status" value="1"/>
</dbReference>
<dbReference type="STRING" id="360412.LARV_02800"/>
<dbReference type="InterPro" id="IPR027417">
    <property type="entry name" value="P-loop_NTPase"/>
</dbReference>
<dbReference type="PROSITE" id="PS51198">
    <property type="entry name" value="UVRD_HELICASE_ATP_BIND"/>
    <property type="match status" value="1"/>
</dbReference>
<dbReference type="AlphaFoldDB" id="A0A0S7BB83"/>
<evidence type="ECO:0000256" key="3">
    <source>
        <dbReference type="ARBA" id="ARBA00022806"/>
    </source>
</evidence>
<dbReference type="OrthoDB" id="141404at2"/>
<name>A0A0S7BB83_9CHLR</name>
<dbReference type="SUPFAM" id="SSF52540">
    <property type="entry name" value="P-loop containing nucleoside triphosphate hydrolases"/>
    <property type="match status" value="1"/>
</dbReference>
<keyword evidence="2 5" id="KW-0378">Hydrolase</keyword>
<keyword evidence="8" id="KW-1185">Reference proteome</keyword>